<protein>
    <submittedName>
        <fullName evidence="1">Uncharacterized protein</fullName>
    </submittedName>
</protein>
<evidence type="ECO:0000313" key="1">
    <source>
        <dbReference type="EMBL" id="QDY75563.1"/>
    </source>
</evidence>
<accession>A0A5B8JDP0</accession>
<proteinExistence type="predicted"/>
<dbReference type="OrthoDB" id="3683366at2"/>
<dbReference type="Proteomes" id="UP000320580">
    <property type="component" value="Chromosome"/>
</dbReference>
<evidence type="ECO:0000313" key="2">
    <source>
        <dbReference type="Proteomes" id="UP000320580"/>
    </source>
</evidence>
<name>A0A5B8JDP0_9ACTN</name>
<dbReference type="Gene3D" id="3.40.50.720">
    <property type="entry name" value="NAD(P)-binding Rossmann-like Domain"/>
    <property type="match status" value="1"/>
</dbReference>
<organism evidence="1 2">
    <name type="scientific">Streptomyces qinzhouensis</name>
    <dbReference type="NCBI Taxonomy" id="2599401"/>
    <lineage>
        <taxon>Bacteria</taxon>
        <taxon>Bacillati</taxon>
        <taxon>Actinomycetota</taxon>
        <taxon>Actinomycetes</taxon>
        <taxon>Kitasatosporales</taxon>
        <taxon>Streptomycetaceae</taxon>
        <taxon>Streptomyces</taxon>
    </lineage>
</organism>
<keyword evidence="2" id="KW-1185">Reference proteome</keyword>
<dbReference type="EMBL" id="CP042266">
    <property type="protein sequence ID" value="QDY75563.1"/>
    <property type="molecule type" value="Genomic_DNA"/>
</dbReference>
<dbReference type="AlphaFoldDB" id="A0A5B8JDP0"/>
<dbReference type="KEGG" id="sqz:FQU76_02495"/>
<gene>
    <name evidence="1" type="ORF">FQU76_02495</name>
</gene>
<dbReference type="RefSeq" id="WP_146478874.1">
    <property type="nucleotide sequence ID" value="NZ_CP042266.1"/>
</dbReference>
<sequence length="287" mass="30205">MDNPRLTAGTALVTVPGRGLALRTPDGTFLRVDTGDVPEADLVRLFGGGAAEAPEQPAPRPTGGHEPGPARLLAAFEEAGYATRNPAPQPEGPLAGTTLLLLGDPVLTRPVARLARAMGAEPMPIAAEELPARAAAEPRTAVVWCLDGPVPPGLWDPADRLSRDGVRWARCHREGADVWLEPPARGPYGVTAADIRLRRLAATPAHRELAAYWAGSRTPDNGPRHTAASAAYTAALLVHDLVTHVLLGPDRVPPVLRRIDLRDLAATAHPVLPVPECAPLPAGRDTP</sequence>
<reference evidence="1 2" key="1">
    <citation type="submission" date="2019-07" db="EMBL/GenBank/DDBJ databases">
        <authorList>
            <person name="Zhu P."/>
        </authorList>
    </citation>
    <scope>NUCLEOTIDE SEQUENCE [LARGE SCALE GENOMIC DNA]</scope>
    <source>
        <strain evidence="1 2">SSL-25</strain>
    </source>
</reference>